<keyword evidence="6" id="KW-1185">Reference proteome</keyword>
<feature type="domain" description="Beta-mannosidase-like galactose-binding" evidence="4">
    <location>
        <begin position="958"/>
        <end position="1030"/>
    </location>
</feature>
<evidence type="ECO:0000313" key="5">
    <source>
        <dbReference type="EMBL" id="EFZ37810.1"/>
    </source>
</evidence>
<dbReference type="STRING" id="28134.SAMN05444288_0668"/>
<evidence type="ECO:0000256" key="1">
    <source>
        <dbReference type="ARBA" id="ARBA00022729"/>
    </source>
</evidence>
<evidence type="ECO:0000256" key="3">
    <source>
        <dbReference type="SAM" id="SignalP"/>
    </source>
</evidence>
<dbReference type="eggNOG" id="COG3250">
    <property type="taxonomic scope" value="Bacteria"/>
</dbReference>
<reference evidence="5" key="1">
    <citation type="submission" date="2011-01" db="EMBL/GenBank/DDBJ databases">
        <authorList>
            <person name="Muzny D."/>
            <person name="Qin X."/>
            <person name="Buhay C."/>
            <person name="Dugan-Rocha S."/>
            <person name="Ding Y."/>
            <person name="Chen G."/>
            <person name="Hawes A."/>
            <person name="Holder M."/>
            <person name="Jhangiani S."/>
            <person name="Johnson A."/>
            <person name="Khan Z."/>
            <person name="Li Z."/>
            <person name="Liu W."/>
            <person name="Liu X."/>
            <person name="Perez L."/>
            <person name="Shen H."/>
            <person name="Wang Q."/>
            <person name="Watt J."/>
            <person name="Xi L."/>
            <person name="Xin Y."/>
            <person name="Zhou J."/>
            <person name="Deng J."/>
            <person name="Jiang H."/>
            <person name="Liu Y."/>
            <person name="Qu J."/>
            <person name="Song X.-Z."/>
            <person name="Zhang L."/>
            <person name="Villasana D."/>
            <person name="Johnson A."/>
            <person name="Liu J."/>
            <person name="Liyanage D."/>
            <person name="Lorensuhewa L."/>
            <person name="Robinson T."/>
            <person name="Song A."/>
            <person name="Song B.-B."/>
            <person name="Dinh H."/>
            <person name="Thornton R."/>
            <person name="Coyle M."/>
            <person name="Francisco L."/>
            <person name="Jackson L."/>
            <person name="Javaid M."/>
            <person name="Korchina V."/>
            <person name="Kovar C."/>
            <person name="Mata R."/>
            <person name="Mathew T."/>
            <person name="Ngo R."/>
            <person name="Nguyen L."/>
            <person name="Nguyen N."/>
            <person name="Okwuonu G."/>
            <person name="Ongeri F."/>
            <person name="Pham C."/>
            <person name="Simmons D."/>
            <person name="Wilczek-Boney K."/>
            <person name="Hale W."/>
            <person name="Jakkamsetti A."/>
            <person name="Pham P."/>
            <person name="Ruth R."/>
            <person name="San Lucas F."/>
            <person name="Warren J."/>
            <person name="Zhang J."/>
            <person name="Zhao Z."/>
            <person name="Zhou C."/>
            <person name="Zhu D."/>
            <person name="Lee S."/>
            <person name="Bess C."/>
            <person name="Blankenburg K."/>
            <person name="Forbes L."/>
            <person name="Fu Q."/>
            <person name="Gubbala S."/>
            <person name="Hirani K."/>
            <person name="Jayaseelan J.C."/>
            <person name="Lara F."/>
            <person name="Munidasa M."/>
            <person name="Palculict T."/>
            <person name="Patil S."/>
            <person name="Pu L.-L."/>
            <person name="Saada N."/>
            <person name="Tang L."/>
            <person name="Weissenberger G."/>
            <person name="Zhu Y."/>
            <person name="Hemphill L."/>
            <person name="Shang Y."/>
            <person name="Youmans B."/>
            <person name="Ayvaz T."/>
            <person name="Ross M."/>
            <person name="Santibanez J."/>
            <person name="Aqrawi P."/>
            <person name="Gross S."/>
            <person name="Joshi V."/>
            <person name="Fowler G."/>
            <person name="Nazareth L."/>
            <person name="Reid J."/>
            <person name="Worley K."/>
            <person name="Petrosino J."/>
            <person name="Highlander S."/>
            <person name="Gibbs R."/>
        </authorList>
    </citation>
    <scope>NUCLEOTIDE SEQUENCE [LARGE SCALE GENOMIC DNA]</scope>
    <source>
        <strain evidence="5">ATCC 33269</strain>
    </source>
</reference>
<proteinExistence type="predicted"/>
<dbReference type="PANTHER" id="PTHR43817:SF1">
    <property type="entry name" value="HYDROLASE, FAMILY 43, PUTATIVE (AFU_ORTHOLOGUE AFUA_3G01660)-RELATED"/>
    <property type="match status" value="1"/>
</dbReference>
<dbReference type="Proteomes" id="UP000005580">
    <property type="component" value="Unassembled WGS sequence"/>
</dbReference>
<comment type="caution">
    <text evidence="5">The sequence shown here is derived from an EMBL/GenBank/DDBJ whole genome shotgun (WGS) entry which is preliminary data.</text>
</comment>
<dbReference type="Pfam" id="PF17132">
    <property type="entry name" value="Glyco_hydro_106"/>
    <property type="match status" value="1"/>
</dbReference>
<organism evidence="5 6">
    <name type="scientific">Hoylesella oralis ATCC 33269</name>
    <dbReference type="NCBI Taxonomy" id="873533"/>
    <lineage>
        <taxon>Bacteria</taxon>
        <taxon>Pseudomonadati</taxon>
        <taxon>Bacteroidota</taxon>
        <taxon>Bacteroidia</taxon>
        <taxon>Bacteroidales</taxon>
        <taxon>Prevotellaceae</taxon>
        <taxon>Hoylesella</taxon>
    </lineage>
</organism>
<dbReference type="AlphaFoldDB" id="E7RM29"/>
<accession>E7RM29</accession>
<keyword evidence="2 5" id="KW-0378">Hydrolase</keyword>
<gene>
    <name evidence="5" type="ORF">HMPREF0663_10179</name>
</gene>
<dbReference type="SUPFAM" id="SSF49785">
    <property type="entry name" value="Galactose-binding domain-like"/>
    <property type="match status" value="1"/>
</dbReference>
<dbReference type="Gene3D" id="2.60.120.260">
    <property type="entry name" value="Galactose-binding domain-like"/>
    <property type="match status" value="1"/>
</dbReference>
<keyword evidence="1 3" id="KW-0732">Signal</keyword>
<dbReference type="InterPro" id="IPR054593">
    <property type="entry name" value="Beta-mannosidase-like_N2"/>
</dbReference>
<dbReference type="Pfam" id="PF22666">
    <property type="entry name" value="Glyco_hydro_2_N2"/>
    <property type="match status" value="1"/>
</dbReference>
<dbReference type="GO" id="GO:0004553">
    <property type="term" value="F:hydrolase activity, hydrolyzing O-glycosyl compounds"/>
    <property type="evidence" value="ECO:0007669"/>
    <property type="project" value="UniProtKB-ARBA"/>
</dbReference>
<dbReference type="NCBIfam" id="NF045579">
    <property type="entry name" value="rhamnoside_JR"/>
    <property type="match status" value="1"/>
</dbReference>
<dbReference type="HOGENOM" id="CLU_003772_2_1_10"/>
<feature type="chain" id="PRO_5003221399" evidence="3">
    <location>
        <begin position="21"/>
        <end position="1073"/>
    </location>
</feature>
<evidence type="ECO:0000256" key="2">
    <source>
        <dbReference type="ARBA" id="ARBA00022801"/>
    </source>
</evidence>
<dbReference type="InterPro" id="IPR008979">
    <property type="entry name" value="Galactose-bd-like_sf"/>
</dbReference>
<name>E7RM29_9BACT</name>
<feature type="signal peptide" evidence="3">
    <location>
        <begin position="1"/>
        <end position="20"/>
    </location>
</feature>
<evidence type="ECO:0000313" key="6">
    <source>
        <dbReference type="Proteomes" id="UP000005580"/>
    </source>
</evidence>
<dbReference type="EMBL" id="AEPE02000002">
    <property type="protein sequence ID" value="EFZ37810.1"/>
    <property type="molecule type" value="Genomic_DNA"/>
</dbReference>
<evidence type="ECO:0000259" key="4">
    <source>
        <dbReference type="Pfam" id="PF22666"/>
    </source>
</evidence>
<protein>
    <submittedName>
        <fullName evidence="5">Glycosyl hydrolase family 2, sugar binding domain protein</fullName>
    </submittedName>
</protein>
<sequence length="1073" mass="121002">MRRFLVNILSIFFFSLILHAQGNDSYSLMKNTFAVPKNITTSCYWYWVSGNISKQGVTNDLKAMKKAGINRAFIGNQGLSPEDDPRGTVKIQSQEWYEIIHTAMKTASQEGIEIGVFNGPGWSHAGGPWNKPGQSMRFLASQHAIVKGGEKQTITFSHPDNWLENVKVLAFRRKHSAARIQSGIDHLSADGVDDIAALFDGSQTTVSGFSTDIPTFYVKASKDKFQLRSVRIEIASPIKGDITVSVKRNGKYVNVANRPLDRTNMMIEIGYYIQAPIAISIPETEGNEFRLDFHINKDCKLREITLSEDPIVDNFPDKILGKMVQIPLPTWNDYKWKSNTDYEDNNVVAEKDIIDITSSLSADVLTYTFPEGDWEIVRTYMAPTMITNGPTIAGDGKGLEVDRWNHNALKHHYDSFIGDLMKRIPASDRTTWKVLVCDSYEKATQNYGDDFMEYFKAHFGYDPTPYLLTYDGIVVGSTEKSERFLWDLRRMIADRLAYDHIGSLRDLGHQDGLKLWLECYGHWGFPGEFLQYGGQSDEVAGEFWSEGSLGDIENRAASSAAHIYGKGKVSAESFTCGPPEFSRSPRYMKQRGDKFFTEGVNNTLLHLIVSQPNENSFPGFNCPFGQEFNRKNTWYSHLNLFTDYLKRCNYMLQQGQYVADVAYFIGEDAPVMTGITEPKLPQGYQYDFINAEVIKDKLTAGEDHLLKLPYGNQYKLLVLPPLKTMRLDMLRRLKTLILNGAVVLGPKPLCSPSLKDWGAGDAEIKAIADELWGHGDPFCGMRRIGKGILFTGYEIDDVFRIINNHPDASFIGTKDVKYAHTSNGNTDIYFIANQTDKPTEFIAQLRITGKQPELWTPTDGAIRQLHSFSQEGKITSIPMRLSGNESAFIVLAKPAKVVPISLDINKNYPRENIIKTIDSPWNVSLRSMVYNGKRIMLKQLIDLSTSDDEYVKYFSGTSTYKTLFTVSGLKQGLLYKLDLGKVYEMAKVKLNGQYVGGVWTSPYTIDISKYLKNGKNEIEIEVVNNWMNRLIGDRQKQGKDRKTFCSHATYDGNTPLQSSGLIGPVRILEANLN</sequence>
<dbReference type="PANTHER" id="PTHR43817">
    <property type="entry name" value="GLYCOSYL HYDROLASE"/>
    <property type="match status" value="1"/>
</dbReference>